<organism evidence="2 3">
    <name type="scientific">Candidatus Jorgensenbacteria bacterium GW2011_GWB1_50_10</name>
    <dbReference type="NCBI Taxonomy" id="1618665"/>
    <lineage>
        <taxon>Bacteria</taxon>
        <taxon>Candidatus Joergenseniibacteriota</taxon>
    </lineage>
</organism>
<dbReference type="Proteomes" id="UP000034224">
    <property type="component" value="Unassembled WGS sequence"/>
</dbReference>
<dbReference type="STRING" id="1618665.UY55_C0001G0024"/>
<keyword evidence="1" id="KW-0812">Transmembrane</keyword>
<proteinExistence type="predicted"/>
<dbReference type="InterPro" id="IPR010982">
    <property type="entry name" value="Lambda_DNA-bd_dom_sf"/>
</dbReference>
<accession>A0A0G1W9L9</accession>
<dbReference type="Gene3D" id="2.60.40.10">
    <property type="entry name" value="Immunoglobulins"/>
    <property type="match status" value="1"/>
</dbReference>
<sequence length="219" mass="24571">MEHEAKNFSSILVQAIKAQGLTTEKLAALSGVSDRFLESLVEEKFDSLPAEPYVRGYLLKIAEVLGLDGEALWAEYLKDNDLIKRAGRGDEFPKNRFALPKINVKFVLLGILIVALAAFLFLRLPLFSSGKALELMNPREDSTIVGGRNFTLEGRIDSVYALSVNGERIYPDENGNFEKNVELQEGFNTFVFTFKKALGKEQTLTKQIFYQPVVQTETQ</sequence>
<dbReference type="Gene3D" id="1.10.260.40">
    <property type="entry name" value="lambda repressor-like DNA-binding domains"/>
    <property type="match status" value="1"/>
</dbReference>
<keyword evidence="1" id="KW-0472">Membrane</keyword>
<dbReference type="InterPro" id="IPR013783">
    <property type="entry name" value="Ig-like_fold"/>
</dbReference>
<evidence type="ECO:0000313" key="2">
    <source>
        <dbReference type="EMBL" id="KKW15270.1"/>
    </source>
</evidence>
<comment type="caution">
    <text evidence="2">The sequence shown here is derived from an EMBL/GenBank/DDBJ whole genome shotgun (WGS) entry which is preliminary data.</text>
</comment>
<name>A0A0G1W9L9_9BACT</name>
<feature type="transmembrane region" description="Helical" evidence="1">
    <location>
        <begin position="106"/>
        <end position="126"/>
    </location>
</feature>
<keyword evidence="1" id="KW-1133">Transmembrane helix</keyword>
<keyword evidence="2" id="KW-0238">DNA-binding</keyword>
<dbReference type="Pfam" id="PF13413">
    <property type="entry name" value="HTH_25"/>
    <property type="match status" value="1"/>
</dbReference>
<reference evidence="2 3" key="1">
    <citation type="journal article" date="2015" name="Nature">
        <title>rRNA introns, odd ribosomes, and small enigmatic genomes across a large radiation of phyla.</title>
        <authorList>
            <person name="Brown C.T."/>
            <person name="Hug L.A."/>
            <person name="Thomas B.C."/>
            <person name="Sharon I."/>
            <person name="Castelle C.J."/>
            <person name="Singh A."/>
            <person name="Wilkins M.J."/>
            <person name="Williams K.H."/>
            <person name="Banfield J.F."/>
        </authorList>
    </citation>
    <scope>NUCLEOTIDE SEQUENCE [LARGE SCALE GENOMIC DNA]</scope>
</reference>
<gene>
    <name evidence="2" type="ORF">UY55_C0001G0024</name>
</gene>
<evidence type="ECO:0000256" key="1">
    <source>
        <dbReference type="SAM" id="Phobius"/>
    </source>
</evidence>
<dbReference type="AlphaFoldDB" id="A0A0G1W9L9"/>
<dbReference type="GO" id="GO:0003677">
    <property type="term" value="F:DNA binding"/>
    <property type="evidence" value="ECO:0007669"/>
    <property type="project" value="UniProtKB-KW"/>
</dbReference>
<protein>
    <submittedName>
        <fullName evidence="2">DNA-binding protein</fullName>
    </submittedName>
</protein>
<dbReference type="EMBL" id="LCQK01000001">
    <property type="protein sequence ID" value="KKW15270.1"/>
    <property type="molecule type" value="Genomic_DNA"/>
</dbReference>
<evidence type="ECO:0000313" key="3">
    <source>
        <dbReference type="Proteomes" id="UP000034224"/>
    </source>
</evidence>